<dbReference type="AlphaFoldDB" id="A0A5M9JH49"/>
<proteinExistence type="predicted"/>
<feature type="compositionally biased region" description="Basic and acidic residues" evidence="1">
    <location>
        <begin position="7"/>
        <end position="20"/>
    </location>
</feature>
<keyword evidence="3" id="KW-1185">Reference proteome</keyword>
<name>A0A5M9JH49_MONFR</name>
<accession>A0A5M9JH49</accession>
<reference evidence="2 3" key="1">
    <citation type="submission" date="2019-06" db="EMBL/GenBank/DDBJ databases">
        <title>Genome Sequence of the Brown Rot Fungal Pathogen Monilinia fructicola.</title>
        <authorList>
            <person name="De Miccolis Angelini R.M."/>
            <person name="Landi L."/>
            <person name="Abate D."/>
            <person name="Pollastro S."/>
            <person name="Romanazzi G."/>
            <person name="Faretra F."/>
        </authorList>
    </citation>
    <scope>NUCLEOTIDE SEQUENCE [LARGE SCALE GENOMIC DNA]</scope>
    <source>
        <strain evidence="2 3">Mfrc123</strain>
    </source>
</reference>
<sequence>MKIQSSDARRPSSWLDEKRMSTTAAPRPSSRFPFLLGGALTHRYWSTTSVYSGGGGHGAGGRGSRGSSNSSSRSNT</sequence>
<dbReference type="EMBL" id="VICG01000010">
    <property type="protein sequence ID" value="KAA8567663.1"/>
    <property type="molecule type" value="Genomic_DNA"/>
</dbReference>
<gene>
    <name evidence="2" type="ORF">EYC84_008136</name>
</gene>
<evidence type="ECO:0000256" key="1">
    <source>
        <dbReference type="SAM" id="MobiDB-lite"/>
    </source>
</evidence>
<feature type="compositionally biased region" description="Gly residues" evidence="1">
    <location>
        <begin position="52"/>
        <end position="64"/>
    </location>
</feature>
<protein>
    <submittedName>
        <fullName evidence="2">Uncharacterized protein</fullName>
    </submittedName>
</protein>
<evidence type="ECO:0000313" key="3">
    <source>
        <dbReference type="Proteomes" id="UP000322873"/>
    </source>
</evidence>
<dbReference type="Proteomes" id="UP000322873">
    <property type="component" value="Unassembled WGS sequence"/>
</dbReference>
<comment type="caution">
    <text evidence="2">The sequence shown here is derived from an EMBL/GenBank/DDBJ whole genome shotgun (WGS) entry which is preliminary data.</text>
</comment>
<feature type="region of interest" description="Disordered" evidence="1">
    <location>
        <begin position="50"/>
        <end position="76"/>
    </location>
</feature>
<feature type="compositionally biased region" description="Low complexity" evidence="1">
    <location>
        <begin position="65"/>
        <end position="76"/>
    </location>
</feature>
<evidence type="ECO:0000313" key="2">
    <source>
        <dbReference type="EMBL" id="KAA8567663.1"/>
    </source>
</evidence>
<organism evidence="2 3">
    <name type="scientific">Monilinia fructicola</name>
    <name type="common">Brown rot fungus</name>
    <name type="synonym">Ciboria fructicola</name>
    <dbReference type="NCBI Taxonomy" id="38448"/>
    <lineage>
        <taxon>Eukaryota</taxon>
        <taxon>Fungi</taxon>
        <taxon>Dikarya</taxon>
        <taxon>Ascomycota</taxon>
        <taxon>Pezizomycotina</taxon>
        <taxon>Leotiomycetes</taxon>
        <taxon>Helotiales</taxon>
        <taxon>Sclerotiniaceae</taxon>
        <taxon>Monilinia</taxon>
    </lineage>
</organism>
<feature type="region of interest" description="Disordered" evidence="1">
    <location>
        <begin position="1"/>
        <end position="32"/>
    </location>
</feature>